<gene>
    <name evidence="1" type="ORF">CO137_03580</name>
</gene>
<dbReference type="SUPFAM" id="SSF141571">
    <property type="entry name" value="Pentapeptide repeat-like"/>
    <property type="match status" value="1"/>
</dbReference>
<dbReference type="Proteomes" id="UP000230843">
    <property type="component" value="Unassembled WGS sequence"/>
</dbReference>
<evidence type="ECO:0008006" key="3">
    <source>
        <dbReference type="Google" id="ProtNLM"/>
    </source>
</evidence>
<name>A0A2M7Z5Z1_9BACT</name>
<dbReference type="InterPro" id="IPR051082">
    <property type="entry name" value="Pentapeptide-BTB/POZ_domain"/>
</dbReference>
<comment type="caution">
    <text evidence="1">The sequence shown here is derived from an EMBL/GenBank/DDBJ whole genome shotgun (WGS) entry which is preliminary data.</text>
</comment>
<dbReference type="Pfam" id="PF00805">
    <property type="entry name" value="Pentapeptide"/>
    <property type="match status" value="2"/>
</dbReference>
<dbReference type="EMBL" id="PFVJ01000077">
    <property type="protein sequence ID" value="PJA89563.1"/>
    <property type="molecule type" value="Genomic_DNA"/>
</dbReference>
<dbReference type="InterPro" id="IPR001646">
    <property type="entry name" value="5peptide_repeat"/>
</dbReference>
<evidence type="ECO:0000313" key="1">
    <source>
        <dbReference type="EMBL" id="PJA89563.1"/>
    </source>
</evidence>
<accession>A0A2M7Z5Z1</accession>
<dbReference type="PANTHER" id="PTHR14136:SF17">
    <property type="entry name" value="BTB_POZ DOMAIN-CONTAINING PROTEIN KCTD9"/>
    <property type="match status" value="1"/>
</dbReference>
<protein>
    <recommendedName>
        <fullName evidence="3">Pentapeptide repeat-containing protein</fullName>
    </recommendedName>
</protein>
<proteinExistence type="predicted"/>
<dbReference type="PANTHER" id="PTHR14136">
    <property type="entry name" value="BTB_POZ DOMAIN-CONTAINING PROTEIN KCTD9"/>
    <property type="match status" value="1"/>
</dbReference>
<evidence type="ECO:0000313" key="2">
    <source>
        <dbReference type="Proteomes" id="UP000230843"/>
    </source>
</evidence>
<sequence length="211" mass="23492">MENTDLVLSKYKKRKLLIKRILESGAEKVLNRFRGSSDYRGKVVLDFADLRGADFRYANLSDVSLIGANLSKVSFNGSKFTINNESSIVLRGALLFEADLHSQSFAGIDLAHANFTGAGLQGVNFSRAVLCGVVFDYADCMDAVFTDAVFKKTTNSDDDFGEVSFLNTNIYNAIFNEKRKDCLEKIMQQASTSVGDYLIKSTKRREKFSKV</sequence>
<organism evidence="1 2">
    <name type="scientific">Candidatus Magasanikbacteria bacterium CG_4_9_14_3_um_filter_32_9</name>
    <dbReference type="NCBI Taxonomy" id="1974644"/>
    <lineage>
        <taxon>Bacteria</taxon>
        <taxon>Candidatus Magasanikiibacteriota</taxon>
    </lineage>
</organism>
<dbReference type="Gene3D" id="2.160.20.80">
    <property type="entry name" value="E3 ubiquitin-protein ligase SopA"/>
    <property type="match status" value="2"/>
</dbReference>
<reference evidence="2" key="1">
    <citation type="submission" date="2017-09" db="EMBL/GenBank/DDBJ databases">
        <title>Depth-based differentiation of microbial function through sediment-hosted aquifers and enrichment of novel symbionts in the deep terrestrial subsurface.</title>
        <authorList>
            <person name="Probst A.J."/>
            <person name="Ladd B."/>
            <person name="Jarett J.K."/>
            <person name="Geller-Mcgrath D.E."/>
            <person name="Sieber C.M.K."/>
            <person name="Emerson J.B."/>
            <person name="Anantharaman K."/>
            <person name="Thomas B.C."/>
            <person name="Malmstrom R."/>
            <person name="Stieglmeier M."/>
            <person name="Klingl A."/>
            <person name="Woyke T."/>
            <person name="Ryan C.M."/>
            <person name="Banfield J.F."/>
        </authorList>
    </citation>
    <scope>NUCLEOTIDE SEQUENCE [LARGE SCALE GENOMIC DNA]</scope>
</reference>
<dbReference type="AlphaFoldDB" id="A0A2M7Z5Z1"/>